<accession>A0A1T4M3S1</accession>
<dbReference type="EMBL" id="FUWS01000002">
    <property type="protein sequence ID" value="SJZ61364.1"/>
    <property type="molecule type" value="Genomic_DNA"/>
</dbReference>
<evidence type="ECO:0000313" key="2">
    <source>
        <dbReference type="Proteomes" id="UP000190637"/>
    </source>
</evidence>
<gene>
    <name evidence="1" type="ORF">SAMN02745673_00923</name>
</gene>
<reference evidence="1 2" key="1">
    <citation type="submission" date="2017-02" db="EMBL/GenBank/DDBJ databases">
        <authorList>
            <person name="Peterson S.W."/>
        </authorList>
    </citation>
    <scope>NUCLEOTIDE SEQUENCE [LARGE SCALE GENOMIC DNA]</scope>
    <source>
        <strain evidence="1 2">DSM 45154</strain>
    </source>
</reference>
<dbReference type="STRING" id="1122192.SAMN02745673_00923"/>
<dbReference type="Proteomes" id="UP000190637">
    <property type="component" value="Unassembled WGS sequence"/>
</dbReference>
<organism evidence="1 2">
    <name type="scientific">Marinactinospora thermotolerans DSM 45154</name>
    <dbReference type="NCBI Taxonomy" id="1122192"/>
    <lineage>
        <taxon>Bacteria</taxon>
        <taxon>Bacillati</taxon>
        <taxon>Actinomycetota</taxon>
        <taxon>Actinomycetes</taxon>
        <taxon>Streptosporangiales</taxon>
        <taxon>Nocardiopsidaceae</taxon>
        <taxon>Marinactinospora</taxon>
    </lineage>
</organism>
<keyword evidence="2" id="KW-1185">Reference proteome</keyword>
<sequence length="132" mass="14545">MENREIGIEEARKILGDLASEAGYLGRSIILTRKGKPIARIAPLKETSEDPRFANMPDAIIADLLHDTAASVAAAYTRLGRAAQTAEAKATAKEKAKEAWLIKRRTLSRGEMISEIQHLNSVLDKLKTEYDV</sequence>
<name>A0A1T4M3S1_9ACTN</name>
<dbReference type="RefSeq" id="WP_078760322.1">
    <property type="nucleotide sequence ID" value="NZ_FUWS01000002.1"/>
</dbReference>
<dbReference type="OrthoDB" id="557859at2"/>
<dbReference type="AlphaFoldDB" id="A0A1T4M3S1"/>
<evidence type="ECO:0008006" key="3">
    <source>
        <dbReference type="Google" id="ProtNLM"/>
    </source>
</evidence>
<protein>
    <recommendedName>
        <fullName evidence="3">Antitoxin</fullName>
    </recommendedName>
</protein>
<evidence type="ECO:0000313" key="1">
    <source>
        <dbReference type="EMBL" id="SJZ61364.1"/>
    </source>
</evidence>
<proteinExistence type="predicted"/>